<evidence type="ECO:0000313" key="1">
    <source>
        <dbReference type="EMBL" id="SUP80160.1"/>
    </source>
</evidence>
<sequence>MTWGILMFKINSYKINSYIAVLAMSLAATRLLVIGLLPSSVFASLHLANIERDPFQAVLAASCDSERERFTGWKLHGVVSGGGYQSAWIQRPDATWQRLTLGTRLVSEWQVTQISAQWVDFQYENPETPCSGLSVTFSLFQH</sequence>
<dbReference type="Proteomes" id="UP000255087">
    <property type="component" value="Unassembled WGS sequence"/>
</dbReference>
<organism evidence="1 2">
    <name type="scientific">Yersinia pseudotuberculosis</name>
    <dbReference type="NCBI Taxonomy" id="633"/>
    <lineage>
        <taxon>Bacteria</taxon>
        <taxon>Pseudomonadati</taxon>
        <taxon>Pseudomonadota</taxon>
        <taxon>Gammaproteobacteria</taxon>
        <taxon>Enterobacterales</taxon>
        <taxon>Yersiniaceae</taxon>
        <taxon>Yersinia</taxon>
    </lineage>
</organism>
<evidence type="ECO:0000313" key="2">
    <source>
        <dbReference type="Proteomes" id="UP000255087"/>
    </source>
</evidence>
<reference evidence="1 2" key="1">
    <citation type="submission" date="2018-06" db="EMBL/GenBank/DDBJ databases">
        <authorList>
            <consortium name="Pathogen Informatics"/>
            <person name="Doyle S."/>
        </authorList>
    </citation>
    <scope>NUCLEOTIDE SEQUENCE [LARGE SCALE GENOMIC DNA]</scope>
    <source>
        <strain evidence="1 2">NCTC8580</strain>
    </source>
</reference>
<protein>
    <submittedName>
        <fullName evidence="1">Membrane protein</fullName>
    </submittedName>
</protein>
<accession>A0A380Q2U7</accession>
<dbReference type="EMBL" id="UHJC01000001">
    <property type="protein sequence ID" value="SUP80160.1"/>
    <property type="molecule type" value="Genomic_DNA"/>
</dbReference>
<name>A0A380Q2U7_YERPU</name>
<gene>
    <name evidence="1" type="ORF">NCTC8580_00201</name>
</gene>
<proteinExistence type="predicted"/>
<dbReference type="AlphaFoldDB" id="A0A380Q2U7"/>